<dbReference type="EMBL" id="JMSN01000051">
    <property type="protein sequence ID" value="KDN44513.1"/>
    <property type="molecule type" value="Genomic_DNA"/>
</dbReference>
<feature type="compositionally biased region" description="Low complexity" evidence="1">
    <location>
        <begin position="744"/>
        <end position="757"/>
    </location>
</feature>
<dbReference type="HOGENOM" id="CLU_348233_0_0_1"/>
<feature type="compositionally biased region" description="Acidic residues" evidence="1">
    <location>
        <begin position="152"/>
        <end position="161"/>
    </location>
</feature>
<gene>
    <name evidence="2" type="ORF">K437DRAFT_257032</name>
</gene>
<dbReference type="STRING" id="1037660.A0A066VW51"/>
<comment type="caution">
    <text evidence="2">The sequence shown here is derived from an EMBL/GenBank/DDBJ whole genome shotgun (WGS) entry which is preliminary data.</text>
</comment>
<feature type="region of interest" description="Disordered" evidence="1">
    <location>
        <begin position="494"/>
        <end position="516"/>
    </location>
</feature>
<feature type="compositionally biased region" description="Low complexity" evidence="1">
    <location>
        <begin position="674"/>
        <end position="686"/>
    </location>
</feature>
<feature type="compositionally biased region" description="Low complexity" evidence="1">
    <location>
        <begin position="780"/>
        <end position="791"/>
    </location>
</feature>
<feature type="region of interest" description="Disordered" evidence="1">
    <location>
        <begin position="266"/>
        <end position="289"/>
    </location>
</feature>
<name>A0A066VW51_TILAU</name>
<dbReference type="OrthoDB" id="3365359at2759"/>
<feature type="region of interest" description="Disordered" evidence="1">
    <location>
        <begin position="95"/>
        <end position="212"/>
    </location>
</feature>
<accession>A0A066VW51</accession>
<feature type="compositionally biased region" description="Polar residues" evidence="1">
    <location>
        <begin position="716"/>
        <end position="730"/>
    </location>
</feature>
<feature type="compositionally biased region" description="Low complexity" evidence="1">
    <location>
        <begin position="357"/>
        <end position="373"/>
    </location>
</feature>
<organism evidence="2 3">
    <name type="scientific">Tilletiaria anomala (strain ATCC 24038 / CBS 436.72 / UBC 951)</name>
    <dbReference type="NCBI Taxonomy" id="1037660"/>
    <lineage>
        <taxon>Eukaryota</taxon>
        <taxon>Fungi</taxon>
        <taxon>Dikarya</taxon>
        <taxon>Basidiomycota</taxon>
        <taxon>Ustilaginomycotina</taxon>
        <taxon>Exobasidiomycetes</taxon>
        <taxon>Georgefischeriales</taxon>
        <taxon>Tilletiariaceae</taxon>
        <taxon>Tilletiaria</taxon>
    </lineage>
</organism>
<feature type="region of interest" description="Disordered" evidence="1">
    <location>
        <begin position="618"/>
        <end position="644"/>
    </location>
</feature>
<feature type="region of interest" description="Disordered" evidence="1">
    <location>
        <begin position="1"/>
        <end position="37"/>
    </location>
</feature>
<dbReference type="RefSeq" id="XP_013242787.1">
    <property type="nucleotide sequence ID" value="XM_013387333.1"/>
</dbReference>
<dbReference type="InParanoid" id="A0A066VW51"/>
<dbReference type="AlphaFoldDB" id="A0A066VW51"/>
<feature type="region of interest" description="Disordered" evidence="1">
    <location>
        <begin position="674"/>
        <end position="810"/>
    </location>
</feature>
<dbReference type="GeneID" id="25264592"/>
<evidence type="ECO:0000256" key="1">
    <source>
        <dbReference type="SAM" id="MobiDB-lite"/>
    </source>
</evidence>
<feature type="region of interest" description="Disordered" evidence="1">
    <location>
        <begin position="427"/>
        <end position="472"/>
    </location>
</feature>
<feature type="region of interest" description="Disordered" evidence="1">
    <location>
        <begin position="563"/>
        <end position="592"/>
    </location>
</feature>
<dbReference type="Proteomes" id="UP000027361">
    <property type="component" value="Unassembled WGS sequence"/>
</dbReference>
<feature type="compositionally biased region" description="Polar residues" evidence="1">
    <location>
        <begin position="1"/>
        <end position="23"/>
    </location>
</feature>
<feature type="compositionally biased region" description="Basic and acidic residues" evidence="1">
    <location>
        <begin position="108"/>
        <end position="137"/>
    </location>
</feature>
<sequence length="810" mass="82081">MSEDALSTTSLQSRHVLQDSPATVSPHVAPVSSTGPRPETLIAAQDLMFKLTSQSDRHDASFLGESDDHRQRGGRRHQELTATNLQAIPNADELAPGIRLGPQGNEAFIHHPHDADRGEDDSRDHTHARTHNDRRAQTDGPLSESCMHSENVDAEQGDDIDDRGRRASILTSSSDAHLAGEGVRSGPPSQLGSIGPSASLRATGGAAGQTSGRKYNVAFSNTVGHFGSRGEPVAGVPPELDPRASNFRPPSPSAASIYSVSVQAPVSPQAVEQEADDYTSHHPGHGHDEHSLVSSMGLGDFDHSELSLSSVSSMEMPSVDTLAGGDGVPTRRITVASITHSPFATSSYSIASVAGSSYPPTPGSTSGVPSGIPNSTLDQIRANPRGLVFSPSAGAVPIGGGLFTAAAGGSGRTDITCSPSVAATAGSEYPASSYSGSFPASSRPPSIRDETASPPLSAGGSLTTNPGESQRDGLKIASGRAYRVAYSVSNNSSSALSASSDAIDEDDGSPSGGRATSFAGTSVGAASSSSAGLARYGGVGMGAFAGLGPSALSSSSFTIPSIAPSEAGSGADESDLALPPPGQDSVDGDDAADASMRTAPEILEEGVTQGGMPGTSVNVQAPSHPSFTATGPASRHRQHYQQSQQLPLSFGPGLAAFRSLMANAAGAPSRAASTAATAGTSSPTRSVISTGSASGDGPQHSSGHGRRDGPIAVETVGSTAVQSEGGTPPSSVAGGLSSRRIRRQLSSSTHQQQQQQQRSHGPPTTEMEALGLHQTSKPPSTSGSIGEEGSTAQAMPALPQGTVYEPGTAF</sequence>
<feature type="region of interest" description="Disordered" evidence="1">
    <location>
        <begin position="357"/>
        <end position="378"/>
    </location>
</feature>
<protein>
    <submittedName>
        <fullName evidence="2">Uncharacterized protein</fullName>
    </submittedName>
</protein>
<evidence type="ECO:0000313" key="2">
    <source>
        <dbReference type="EMBL" id="KDN44513.1"/>
    </source>
</evidence>
<feature type="compositionally biased region" description="Polar residues" evidence="1">
    <location>
        <begin position="618"/>
        <end position="631"/>
    </location>
</feature>
<proteinExistence type="predicted"/>
<feature type="compositionally biased region" description="Low complexity" evidence="1">
    <location>
        <begin position="429"/>
        <end position="441"/>
    </location>
</feature>
<evidence type="ECO:0000313" key="3">
    <source>
        <dbReference type="Proteomes" id="UP000027361"/>
    </source>
</evidence>
<reference evidence="2 3" key="1">
    <citation type="submission" date="2014-05" db="EMBL/GenBank/DDBJ databases">
        <title>Draft genome sequence of a rare smut relative, Tilletiaria anomala UBC 951.</title>
        <authorList>
            <consortium name="DOE Joint Genome Institute"/>
            <person name="Toome M."/>
            <person name="Kuo A."/>
            <person name="Henrissat B."/>
            <person name="Lipzen A."/>
            <person name="Tritt A."/>
            <person name="Yoshinaga Y."/>
            <person name="Zane M."/>
            <person name="Barry K."/>
            <person name="Grigoriev I.V."/>
            <person name="Spatafora J.W."/>
            <person name="Aimea M.C."/>
        </authorList>
    </citation>
    <scope>NUCLEOTIDE SEQUENCE [LARGE SCALE GENOMIC DNA]</scope>
    <source>
        <strain evidence="2 3">UBC 951</strain>
    </source>
</reference>
<keyword evidence="3" id="KW-1185">Reference proteome</keyword>